<name>A0A8H8V2G7_ORBOL</name>
<dbReference type="InterPro" id="IPR029058">
    <property type="entry name" value="AB_hydrolase_fold"/>
</dbReference>
<dbReference type="SUPFAM" id="SSF53474">
    <property type="entry name" value="alpha/beta-Hydrolases"/>
    <property type="match status" value="1"/>
</dbReference>
<organism evidence="1 2">
    <name type="scientific">Orbilia oligospora</name>
    <name type="common">Nematode-trapping fungus</name>
    <name type="synonym">Arthrobotrys oligospora</name>
    <dbReference type="NCBI Taxonomy" id="2813651"/>
    <lineage>
        <taxon>Eukaryota</taxon>
        <taxon>Fungi</taxon>
        <taxon>Dikarya</taxon>
        <taxon>Ascomycota</taxon>
        <taxon>Pezizomycotina</taxon>
        <taxon>Orbiliomycetes</taxon>
        <taxon>Orbiliales</taxon>
        <taxon>Orbiliaceae</taxon>
        <taxon>Orbilia</taxon>
    </lineage>
</organism>
<evidence type="ECO:0008006" key="3">
    <source>
        <dbReference type="Google" id="ProtNLM"/>
    </source>
</evidence>
<dbReference type="EMBL" id="WIWT01000067">
    <property type="protein sequence ID" value="KAF3205008.1"/>
    <property type="molecule type" value="Genomic_DNA"/>
</dbReference>
<accession>A0A8H8V2G7</accession>
<comment type="caution">
    <text evidence="1">The sequence shown here is derived from an EMBL/GenBank/DDBJ whole genome shotgun (WGS) entry which is preliminary data.</text>
</comment>
<dbReference type="Proteomes" id="UP000614610">
    <property type="component" value="Unassembled WGS sequence"/>
</dbReference>
<proteinExistence type="predicted"/>
<dbReference type="PANTHER" id="PTHR43329">
    <property type="entry name" value="EPOXIDE HYDROLASE"/>
    <property type="match status" value="1"/>
</dbReference>
<reference evidence="1" key="1">
    <citation type="submission" date="2019-06" db="EMBL/GenBank/DDBJ databases">
        <authorList>
            <person name="Palmer J.M."/>
        </authorList>
    </citation>
    <scope>NUCLEOTIDE SEQUENCE</scope>
    <source>
        <strain evidence="1">TWF679</strain>
    </source>
</reference>
<sequence>MIAWRFYNFHPNLVTHIISLCVPYDPPHPNSPYLDLEKVVKRLPNFTYQIALADPQTLEDMQAGKDPIRRFLKAMYRGVGDGKGSKGGGINVRKDILKSVGDMPRGWIIGEEELEWRKNWEDEQILQDPMVRVPVLFIGATRDAALPPSMALGQKKFIPDLTSKQVEASHWMVWEQTDEVNSILKDWIGNVVFASKAKL</sequence>
<gene>
    <name evidence="1" type="ORF">TWF679_009445</name>
</gene>
<dbReference type="AlphaFoldDB" id="A0A8H8V2G7"/>
<evidence type="ECO:0000313" key="2">
    <source>
        <dbReference type="Proteomes" id="UP000614610"/>
    </source>
</evidence>
<dbReference type="OrthoDB" id="408373at2759"/>
<dbReference type="Gene3D" id="3.40.50.1820">
    <property type="entry name" value="alpha/beta hydrolase"/>
    <property type="match status" value="1"/>
</dbReference>
<protein>
    <recommendedName>
        <fullName evidence="3">AB hydrolase-1 domain-containing protein</fullName>
    </recommendedName>
</protein>
<evidence type="ECO:0000313" key="1">
    <source>
        <dbReference type="EMBL" id="KAF3205008.1"/>
    </source>
</evidence>